<evidence type="ECO:0000313" key="1">
    <source>
        <dbReference type="EMBL" id="GAG83986.1"/>
    </source>
</evidence>
<accession>X1CIB5</accession>
<proteinExistence type="predicted"/>
<protein>
    <submittedName>
        <fullName evidence="1">Uncharacterized protein</fullName>
    </submittedName>
</protein>
<feature type="non-terminal residue" evidence="1">
    <location>
        <position position="1"/>
    </location>
</feature>
<dbReference type="InterPro" id="IPR038071">
    <property type="entry name" value="UROD/MetE-like_sf"/>
</dbReference>
<organism evidence="1">
    <name type="scientific">marine sediment metagenome</name>
    <dbReference type="NCBI Taxonomy" id="412755"/>
    <lineage>
        <taxon>unclassified sequences</taxon>
        <taxon>metagenomes</taxon>
        <taxon>ecological metagenomes</taxon>
    </lineage>
</organism>
<sequence length="68" mass="7936">VPPDPDLPFRYTAIEEGVKRFKGKRAVIAVVLDPFRILAMYLRGEVELFKDMIRNPDMVERMSEIARE</sequence>
<gene>
    <name evidence="1" type="ORF">S01H4_31899</name>
</gene>
<name>X1CIB5_9ZZZZ</name>
<dbReference type="Gene3D" id="3.20.20.210">
    <property type="match status" value="1"/>
</dbReference>
<dbReference type="AlphaFoldDB" id="X1CIB5"/>
<comment type="caution">
    <text evidence="1">The sequence shown here is derived from an EMBL/GenBank/DDBJ whole genome shotgun (WGS) entry which is preliminary data.</text>
</comment>
<reference evidence="1" key="1">
    <citation type="journal article" date="2014" name="Front. Microbiol.">
        <title>High frequency of phylogenetically diverse reductive dehalogenase-homologous genes in deep subseafloor sedimentary metagenomes.</title>
        <authorList>
            <person name="Kawai M."/>
            <person name="Futagami T."/>
            <person name="Toyoda A."/>
            <person name="Takaki Y."/>
            <person name="Nishi S."/>
            <person name="Hori S."/>
            <person name="Arai W."/>
            <person name="Tsubouchi T."/>
            <person name="Morono Y."/>
            <person name="Uchiyama I."/>
            <person name="Ito T."/>
            <person name="Fujiyama A."/>
            <person name="Inagaki F."/>
            <person name="Takami H."/>
        </authorList>
    </citation>
    <scope>NUCLEOTIDE SEQUENCE</scope>
    <source>
        <strain evidence="1">Expedition CK06-06</strain>
    </source>
</reference>
<dbReference type="EMBL" id="BART01016616">
    <property type="protein sequence ID" value="GAG83986.1"/>
    <property type="molecule type" value="Genomic_DNA"/>
</dbReference>